<dbReference type="EMBL" id="ANHY01000017">
    <property type="protein sequence ID" value="EKV28165.1"/>
    <property type="molecule type" value="Genomic_DNA"/>
</dbReference>
<evidence type="ECO:0000256" key="2">
    <source>
        <dbReference type="ARBA" id="ARBA00022475"/>
    </source>
</evidence>
<dbReference type="AlphaFoldDB" id="K9GQF2"/>
<evidence type="ECO:0000256" key="6">
    <source>
        <dbReference type="SAM" id="Phobius"/>
    </source>
</evidence>
<proteinExistence type="predicted"/>
<organism evidence="8 9">
    <name type="scientific">Caenispirillum salinarum AK4</name>
    <dbReference type="NCBI Taxonomy" id="1238182"/>
    <lineage>
        <taxon>Bacteria</taxon>
        <taxon>Pseudomonadati</taxon>
        <taxon>Pseudomonadota</taxon>
        <taxon>Alphaproteobacteria</taxon>
        <taxon>Rhodospirillales</taxon>
        <taxon>Novispirillaceae</taxon>
        <taxon>Caenispirillum</taxon>
    </lineage>
</organism>
<dbReference type="GO" id="GO:0016757">
    <property type="term" value="F:glycosyltransferase activity"/>
    <property type="evidence" value="ECO:0007669"/>
    <property type="project" value="UniProtKB-KW"/>
</dbReference>
<evidence type="ECO:0000313" key="9">
    <source>
        <dbReference type="Proteomes" id="UP000009881"/>
    </source>
</evidence>
<dbReference type="PATRIC" id="fig|1238182.3.peg.3380"/>
<dbReference type="CDD" id="cd06423">
    <property type="entry name" value="CESA_like"/>
    <property type="match status" value="1"/>
</dbReference>
<keyword evidence="5 6" id="KW-0472">Membrane</keyword>
<keyword evidence="6" id="KW-1133">Transmembrane helix</keyword>
<dbReference type="PANTHER" id="PTHR43646">
    <property type="entry name" value="GLYCOSYLTRANSFERASE"/>
    <property type="match status" value="1"/>
</dbReference>
<dbReference type="Pfam" id="PF00535">
    <property type="entry name" value="Glycos_transf_2"/>
    <property type="match status" value="1"/>
</dbReference>
<evidence type="ECO:0000256" key="3">
    <source>
        <dbReference type="ARBA" id="ARBA00022676"/>
    </source>
</evidence>
<dbReference type="OrthoDB" id="9806525at2"/>
<dbReference type="Gene3D" id="3.90.550.10">
    <property type="entry name" value="Spore Coat Polysaccharide Biosynthesis Protein SpsA, Chain A"/>
    <property type="match status" value="1"/>
</dbReference>
<keyword evidence="6" id="KW-0812">Transmembrane</keyword>
<dbReference type="eggNOG" id="COG1215">
    <property type="taxonomic scope" value="Bacteria"/>
</dbReference>
<comment type="subcellular location">
    <subcellularLocation>
        <location evidence="1">Cell membrane</location>
    </subcellularLocation>
</comment>
<reference evidence="8 9" key="1">
    <citation type="journal article" date="2013" name="Genome Announc.">
        <title>Draft Genome Sequence of an Alphaproteobacterium, Caenispirillum salinarum AK4(T), Isolated from a Solar Saltern.</title>
        <authorList>
            <person name="Khatri I."/>
            <person name="Singh A."/>
            <person name="Korpole S."/>
            <person name="Pinnaka A.K."/>
            <person name="Subramanian S."/>
        </authorList>
    </citation>
    <scope>NUCLEOTIDE SEQUENCE [LARGE SCALE GENOMIC DNA]</scope>
    <source>
        <strain evidence="8 9">AK4</strain>
    </source>
</reference>
<feature type="transmembrane region" description="Helical" evidence="6">
    <location>
        <begin position="342"/>
        <end position="363"/>
    </location>
</feature>
<gene>
    <name evidence="8" type="ORF">C882_1166</name>
</gene>
<dbReference type="InterPro" id="IPR001173">
    <property type="entry name" value="Glyco_trans_2-like"/>
</dbReference>
<keyword evidence="9" id="KW-1185">Reference proteome</keyword>
<accession>K9GQF2</accession>
<dbReference type="Proteomes" id="UP000009881">
    <property type="component" value="Unassembled WGS sequence"/>
</dbReference>
<feature type="transmembrane region" description="Helical" evidence="6">
    <location>
        <begin position="298"/>
        <end position="322"/>
    </location>
</feature>
<keyword evidence="4 8" id="KW-0808">Transferase</keyword>
<protein>
    <submittedName>
        <fullName evidence="8">Glycosyl transferase family 2</fullName>
    </submittedName>
</protein>
<evidence type="ECO:0000256" key="1">
    <source>
        <dbReference type="ARBA" id="ARBA00004236"/>
    </source>
</evidence>
<keyword evidence="3" id="KW-0328">Glycosyltransferase</keyword>
<evidence type="ECO:0000256" key="4">
    <source>
        <dbReference type="ARBA" id="ARBA00022679"/>
    </source>
</evidence>
<evidence type="ECO:0000256" key="5">
    <source>
        <dbReference type="ARBA" id="ARBA00023136"/>
    </source>
</evidence>
<dbReference type="STRING" id="1238182.C882_1166"/>
<dbReference type="SUPFAM" id="SSF53448">
    <property type="entry name" value="Nucleotide-diphospho-sugar transferases"/>
    <property type="match status" value="1"/>
</dbReference>
<dbReference type="PANTHER" id="PTHR43646:SF2">
    <property type="entry name" value="GLYCOSYLTRANSFERASE 2-LIKE DOMAIN-CONTAINING PROTEIN"/>
    <property type="match status" value="1"/>
</dbReference>
<dbReference type="InterPro" id="IPR029044">
    <property type="entry name" value="Nucleotide-diphossugar_trans"/>
</dbReference>
<evidence type="ECO:0000259" key="7">
    <source>
        <dbReference type="Pfam" id="PF00535"/>
    </source>
</evidence>
<dbReference type="RefSeq" id="WP_009541822.1">
    <property type="nucleotide sequence ID" value="NZ_ANHY01000017.1"/>
</dbReference>
<comment type="caution">
    <text evidence="8">The sequence shown here is derived from an EMBL/GenBank/DDBJ whole genome shotgun (WGS) entry which is preliminary data.</text>
</comment>
<evidence type="ECO:0000313" key="8">
    <source>
        <dbReference type="EMBL" id="EKV28165.1"/>
    </source>
</evidence>
<dbReference type="GO" id="GO:0005886">
    <property type="term" value="C:plasma membrane"/>
    <property type="evidence" value="ECO:0007669"/>
    <property type="project" value="UniProtKB-SubCell"/>
</dbReference>
<name>K9GQF2_9PROT</name>
<feature type="transmembrane region" description="Helical" evidence="6">
    <location>
        <begin position="171"/>
        <end position="189"/>
    </location>
</feature>
<feature type="domain" description="Glycosyltransferase 2-like" evidence="7">
    <location>
        <begin position="42"/>
        <end position="214"/>
    </location>
</feature>
<keyword evidence="2" id="KW-1003">Cell membrane</keyword>
<sequence>MTLETLALIALCLALLPLALTVLNLPFFRRAPARARTGALISVLIPARDEAANIEAAVRSVLADRKTPLEVVVLDDHSTDGTPDIVRRLSAEDPRVRLETAPPLPGGWSGKQHACHALSRRARGDILLFMDADVRLEPGAPGRFAACFTDPRLHLVSGFPREETETLGERLIIPLIHVLLLGYLPMFFARMFRRTAAFAAGCGQLMAVRREAYDATGGHGAPSVKASMHDGVTLPRAFRRAGFATGVVEASDLARCRMYEGFAATWDGFSKNATEGMATPVGLPVWTVLLAGGHILPWLLIPAGLIAGSAAVAWMGLAGGLATLAQRAVLAIRARQDWRAVPWHPVGIAVLLALQWVALVRSWRGHRPTWRGRTVARGEDAA</sequence>